<dbReference type="GO" id="GO:0110154">
    <property type="term" value="P:RNA decapping"/>
    <property type="evidence" value="ECO:0007669"/>
    <property type="project" value="TreeGrafter"/>
</dbReference>
<dbReference type="GO" id="GO:0016791">
    <property type="term" value="F:phosphatase activity"/>
    <property type="evidence" value="ECO:0007669"/>
    <property type="project" value="TreeGrafter"/>
</dbReference>
<name>A0A5R9DXA4_9LACT</name>
<organism evidence="2 3">
    <name type="scientific">Ruoffia tabacinasalis</name>
    <dbReference type="NCBI Taxonomy" id="87458"/>
    <lineage>
        <taxon>Bacteria</taxon>
        <taxon>Bacillati</taxon>
        <taxon>Bacillota</taxon>
        <taxon>Bacilli</taxon>
        <taxon>Lactobacillales</taxon>
        <taxon>Aerococcaceae</taxon>
        <taxon>Ruoffia</taxon>
    </lineage>
</organism>
<dbReference type="GO" id="GO:0008803">
    <property type="term" value="F:bis(5'-nucleosyl)-tetraphosphatase (symmetrical) activity"/>
    <property type="evidence" value="ECO:0007669"/>
    <property type="project" value="TreeGrafter"/>
</dbReference>
<proteinExistence type="predicted"/>
<dbReference type="OrthoDB" id="384253at2"/>
<feature type="domain" description="Calcineurin-like phosphoesterase" evidence="1">
    <location>
        <begin position="7"/>
        <end position="197"/>
    </location>
</feature>
<dbReference type="RefSeq" id="WP_138404563.1">
    <property type="nucleotide sequence ID" value="NZ_VBSP01000018.1"/>
</dbReference>
<dbReference type="GO" id="GO:0005737">
    <property type="term" value="C:cytoplasm"/>
    <property type="evidence" value="ECO:0007669"/>
    <property type="project" value="TreeGrafter"/>
</dbReference>
<dbReference type="Proteomes" id="UP000306420">
    <property type="component" value="Unassembled WGS sequence"/>
</dbReference>
<evidence type="ECO:0000259" key="1">
    <source>
        <dbReference type="Pfam" id="PF00149"/>
    </source>
</evidence>
<protein>
    <submittedName>
        <fullName evidence="2">Serine/threonine protein phosphatase</fullName>
    </submittedName>
</protein>
<accession>A0A5R9DXA4</accession>
<dbReference type="InterPro" id="IPR029052">
    <property type="entry name" value="Metallo-depent_PP-like"/>
</dbReference>
<gene>
    <name evidence="2" type="ORF">FEZ33_06340</name>
</gene>
<dbReference type="CDD" id="cd00144">
    <property type="entry name" value="MPP_PPP_family"/>
    <property type="match status" value="1"/>
</dbReference>
<dbReference type="InterPro" id="IPR050126">
    <property type="entry name" value="Ap4A_hydrolase"/>
</dbReference>
<sequence length="234" mass="27322">MTKEKAFVIGDIHGMYHSLEVMLSHWRRDEEQLILVGDYIDRGPNSDSVLKTVRTLQKEHNAILLRGNHEQLFLNYLLEPRKEWKLYKKNGGATTISQLLQIQIEDVEAQAPEEVVEKLLEKEPWLIEWLESLVYYTTFGNHIIVHAGVDFTKSDWRYTSLHDFLWIREGFHYEKNTTGRNIIFGHTPVQTLHESVEPWQRDGKWGIDGGNVYGGSLIALRIDREEVKDVVVLR</sequence>
<dbReference type="SUPFAM" id="SSF56300">
    <property type="entry name" value="Metallo-dependent phosphatases"/>
    <property type="match status" value="1"/>
</dbReference>
<dbReference type="PANTHER" id="PTHR42850:SF4">
    <property type="entry name" value="ZINC-DEPENDENT ENDOPOLYPHOSPHATASE"/>
    <property type="match status" value="1"/>
</dbReference>
<comment type="caution">
    <text evidence="2">The sequence shown here is derived from an EMBL/GenBank/DDBJ whole genome shotgun (WGS) entry which is preliminary data.</text>
</comment>
<reference evidence="2 3" key="1">
    <citation type="submission" date="2019-05" db="EMBL/GenBank/DDBJ databases">
        <title>The metagenome of a microbial culture collection derived from dairy environment covers the genomic content of the human microbiome.</title>
        <authorList>
            <person name="Roder T."/>
            <person name="Wuthrich D."/>
            <person name="Sattari Z."/>
            <person name="Von Ah U."/>
            <person name="Bar C."/>
            <person name="Ronchi F."/>
            <person name="Macpherson A.J."/>
            <person name="Ganal-Vonarburg S.C."/>
            <person name="Bruggmann R."/>
            <person name="Vergeres G."/>
        </authorList>
    </citation>
    <scope>NUCLEOTIDE SEQUENCE [LARGE SCALE GENOMIC DNA]</scope>
    <source>
        <strain evidence="2 3">FAM 24227</strain>
    </source>
</reference>
<evidence type="ECO:0000313" key="2">
    <source>
        <dbReference type="EMBL" id="TLQ41235.1"/>
    </source>
</evidence>
<dbReference type="Pfam" id="PF00149">
    <property type="entry name" value="Metallophos"/>
    <property type="match status" value="1"/>
</dbReference>
<dbReference type="PANTHER" id="PTHR42850">
    <property type="entry name" value="METALLOPHOSPHOESTERASE"/>
    <property type="match status" value="1"/>
</dbReference>
<dbReference type="AlphaFoldDB" id="A0A5R9DXA4"/>
<dbReference type="EMBL" id="VBSP01000018">
    <property type="protein sequence ID" value="TLQ41235.1"/>
    <property type="molecule type" value="Genomic_DNA"/>
</dbReference>
<evidence type="ECO:0000313" key="3">
    <source>
        <dbReference type="Proteomes" id="UP000306420"/>
    </source>
</evidence>
<dbReference type="Gene3D" id="3.60.21.10">
    <property type="match status" value="1"/>
</dbReference>
<dbReference type="InterPro" id="IPR004843">
    <property type="entry name" value="Calcineurin-like_PHP"/>
</dbReference>